<accession>A0A6I9W3Q3</accession>
<dbReference type="GO" id="GO:0005886">
    <property type="term" value="C:plasma membrane"/>
    <property type="evidence" value="ECO:0007669"/>
    <property type="project" value="TreeGrafter"/>
</dbReference>
<reference evidence="2" key="1">
    <citation type="submission" date="2025-08" db="UniProtKB">
        <authorList>
            <consortium name="RefSeq"/>
        </authorList>
    </citation>
    <scope>IDENTIFICATION</scope>
</reference>
<dbReference type="GeneID" id="105426778"/>
<gene>
    <name evidence="2" type="primary">LOC105426778</name>
</gene>
<dbReference type="PANTHER" id="PTHR12444">
    <property type="entry name" value="PROTEIN EFR3 HOMOLOG CMP44E"/>
    <property type="match status" value="1"/>
</dbReference>
<dbReference type="InterPro" id="IPR051851">
    <property type="entry name" value="EFR3_Homologs"/>
</dbReference>
<dbReference type="PANTHER" id="PTHR12444:SF9">
    <property type="entry name" value="AGAP013133-PA"/>
    <property type="match status" value="1"/>
</dbReference>
<dbReference type="GO" id="GO:0072659">
    <property type="term" value="P:protein localization to plasma membrane"/>
    <property type="evidence" value="ECO:0007669"/>
    <property type="project" value="TreeGrafter"/>
</dbReference>
<evidence type="ECO:0000313" key="1">
    <source>
        <dbReference type="Proteomes" id="UP000504615"/>
    </source>
</evidence>
<evidence type="ECO:0000313" key="2">
    <source>
        <dbReference type="RefSeq" id="XP_011636473.1"/>
    </source>
</evidence>
<protein>
    <submittedName>
        <fullName evidence="2">Uncharacterized protein LOC105426778</fullName>
    </submittedName>
</protein>
<proteinExistence type="predicted"/>
<keyword evidence="1" id="KW-1185">Reference proteome</keyword>
<dbReference type="OrthoDB" id="7765283at2759"/>
<organism evidence="1 2">
    <name type="scientific">Pogonomyrmex barbatus</name>
    <name type="common">red harvester ant</name>
    <dbReference type="NCBI Taxonomy" id="144034"/>
    <lineage>
        <taxon>Eukaryota</taxon>
        <taxon>Metazoa</taxon>
        <taxon>Ecdysozoa</taxon>
        <taxon>Arthropoda</taxon>
        <taxon>Hexapoda</taxon>
        <taxon>Insecta</taxon>
        <taxon>Pterygota</taxon>
        <taxon>Neoptera</taxon>
        <taxon>Endopterygota</taxon>
        <taxon>Hymenoptera</taxon>
        <taxon>Apocrita</taxon>
        <taxon>Aculeata</taxon>
        <taxon>Formicoidea</taxon>
        <taxon>Formicidae</taxon>
        <taxon>Myrmicinae</taxon>
        <taxon>Pogonomyrmex</taxon>
    </lineage>
</organism>
<name>A0A6I9W3Q3_9HYME</name>
<sequence length="530" mass="61581">MMTDAEFTRKMDDIFESFSIPVQLQSQIQQDKTLDKITKIVKDASKKQLQSRHPHMLVTSILRILLYYEKMLHMNGLCNWKRRRKFRNARNCYHALLKIYLPEKVREIVETLVEAIYHDQLWKFETFCFDVMRDLLDISPDSAGLIVHAVWNKLTLPEIGIEDARGIIRILYELLNVYVWPATLDTVLIVEKMLSLFHASIIARLTMISESPSVTDLSVTPSPSPPSSSPLASLKNGLEICLRNIMKHLSNNQLLVVVYHMCSWMAAADATDEFVLEFGSTLEYAAYMHQADLYEQTLTPMIFPLLMRMIGSSNRLISLLGNRVLQYLIDRKDNRAIFDTPKIFFEHARLAMRVPQCRREDRLFFKLHREVLHDSLLRSLVDHADSRMNLETTYCTLCLIAIEVPCGFTAAALVCLVMNLQEIALQWQNNSIEVTCHIHATVISVMSLICWIHKAKVFYSYVNRIVMERAQWAPHLNPPIQSQYNFAVHHVLWNKPELFFADWEARYGLWKCFRLAPDSRDVNMTRVTIE</sequence>
<dbReference type="AlphaFoldDB" id="A0A6I9W3Q3"/>
<dbReference type="RefSeq" id="XP_011636473.1">
    <property type="nucleotide sequence ID" value="XM_011638171.1"/>
</dbReference>
<dbReference type="KEGG" id="pbar:105426778"/>
<dbReference type="Proteomes" id="UP000504615">
    <property type="component" value="Unplaced"/>
</dbReference>